<keyword evidence="2" id="KW-1185">Reference proteome</keyword>
<comment type="caution">
    <text evidence="1">The sequence shown here is derived from an EMBL/GenBank/DDBJ whole genome shotgun (WGS) entry which is preliminary data.</text>
</comment>
<dbReference type="InterPro" id="IPR032675">
    <property type="entry name" value="LRR_dom_sf"/>
</dbReference>
<evidence type="ECO:0000313" key="2">
    <source>
        <dbReference type="Proteomes" id="UP000284842"/>
    </source>
</evidence>
<evidence type="ECO:0008006" key="3">
    <source>
        <dbReference type="Google" id="ProtNLM"/>
    </source>
</evidence>
<evidence type="ECO:0000313" key="1">
    <source>
        <dbReference type="EMBL" id="PPR03393.1"/>
    </source>
</evidence>
<reference evidence="1 2" key="1">
    <citation type="journal article" date="2018" name="Evol. Lett.">
        <title>Horizontal gene cluster transfer increased hallucinogenic mushroom diversity.</title>
        <authorList>
            <person name="Reynolds H.T."/>
            <person name="Vijayakumar V."/>
            <person name="Gluck-Thaler E."/>
            <person name="Korotkin H.B."/>
            <person name="Matheny P.B."/>
            <person name="Slot J.C."/>
        </authorList>
    </citation>
    <scope>NUCLEOTIDE SEQUENCE [LARGE SCALE GENOMIC DNA]</scope>
    <source>
        <strain evidence="1 2">2629</strain>
    </source>
</reference>
<dbReference type="EMBL" id="NHTK01001069">
    <property type="protein sequence ID" value="PPR03393.1"/>
    <property type="molecule type" value="Genomic_DNA"/>
</dbReference>
<name>A0A409YK00_9AGAR</name>
<protein>
    <recommendedName>
        <fullName evidence="3">F-box domain-containing protein</fullName>
    </recommendedName>
</protein>
<gene>
    <name evidence="1" type="ORF">CVT24_012518</name>
</gene>
<dbReference type="SUPFAM" id="SSF52058">
    <property type="entry name" value="L domain-like"/>
    <property type="match status" value="1"/>
</dbReference>
<dbReference type="AlphaFoldDB" id="A0A409YK00"/>
<proteinExistence type="predicted"/>
<dbReference type="InParanoid" id="A0A409YK00"/>
<accession>A0A409YK00</accession>
<sequence>MPTAIRTVPQLNLQIIAKILDCFDPSQWEDRTTLHAAALCSHSLNKICQAILFREIHLHDIRGTHSNPLREGYISISKRSERLQRTLKKNPNLITLIHKLTVTISGYEKGLGKIKAFRELLTFIANARTPNLKALHIKGDCTMKENRSFEKHILYPVLASRITHLAFDSVRAVPISLIAHCSNLVNLRLHGAQVETLDAVPSLRPNSNVPSLTSLDITGSYAMLNTLISQPSDSTPFLRLTRLSHFTTSISCPSHDIPFVSRIFRLNQASLKSLDLSLNLFNNHISGFPGMEELSFNACTAVEAVDLRLQISLHRIGNCRSRLDEIVAALQTIPSNNSLKLFNLYLHIHSAQYAPDFLDDCEAEWVNMDAELARMIGNRKVAVNLHIKYSTDVYKPSTEVMAQQLESIMWDIDRECFVLTKETMEGSFRFVFEFVNEYYSHTSYCTTVIYR</sequence>
<dbReference type="OrthoDB" id="2863836at2759"/>
<organism evidence="1 2">
    <name type="scientific">Panaeolus cyanescens</name>
    <dbReference type="NCBI Taxonomy" id="181874"/>
    <lineage>
        <taxon>Eukaryota</taxon>
        <taxon>Fungi</taxon>
        <taxon>Dikarya</taxon>
        <taxon>Basidiomycota</taxon>
        <taxon>Agaricomycotina</taxon>
        <taxon>Agaricomycetes</taxon>
        <taxon>Agaricomycetidae</taxon>
        <taxon>Agaricales</taxon>
        <taxon>Agaricineae</taxon>
        <taxon>Galeropsidaceae</taxon>
        <taxon>Panaeolus</taxon>
    </lineage>
</organism>
<dbReference type="Gene3D" id="3.80.10.10">
    <property type="entry name" value="Ribonuclease Inhibitor"/>
    <property type="match status" value="1"/>
</dbReference>
<dbReference type="Proteomes" id="UP000284842">
    <property type="component" value="Unassembled WGS sequence"/>
</dbReference>